<name>A0AAV7ER55_ARIFI</name>
<evidence type="ECO:0000313" key="1">
    <source>
        <dbReference type="EMBL" id="KAG9451079.1"/>
    </source>
</evidence>
<dbReference type="PANTHER" id="PTHR33874:SF4">
    <property type="entry name" value="EXPRESSED PROTEIN"/>
    <property type="match status" value="1"/>
</dbReference>
<dbReference type="AlphaFoldDB" id="A0AAV7ER55"/>
<accession>A0AAV7ER55</accession>
<evidence type="ECO:0000313" key="2">
    <source>
        <dbReference type="Proteomes" id="UP000825729"/>
    </source>
</evidence>
<protein>
    <submittedName>
        <fullName evidence="1">Uncharacterized protein</fullName>
    </submittedName>
</protein>
<keyword evidence="2" id="KW-1185">Reference proteome</keyword>
<dbReference type="EMBL" id="JAINDJ010000004">
    <property type="protein sequence ID" value="KAG9451079.1"/>
    <property type="molecule type" value="Genomic_DNA"/>
</dbReference>
<reference evidence="1 2" key="1">
    <citation type="submission" date="2021-07" db="EMBL/GenBank/DDBJ databases">
        <title>The Aristolochia fimbriata genome: insights into angiosperm evolution, floral development and chemical biosynthesis.</title>
        <authorList>
            <person name="Jiao Y."/>
        </authorList>
    </citation>
    <scope>NUCLEOTIDE SEQUENCE [LARGE SCALE GENOMIC DNA]</scope>
    <source>
        <strain evidence="1">IBCAS-2021</strain>
        <tissue evidence="1">Leaf</tissue>
    </source>
</reference>
<organism evidence="1 2">
    <name type="scientific">Aristolochia fimbriata</name>
    <name type="common">White veined hardy Dutchman's pipe vine</name>
    <dbReference type="NCBI Taxonomy" id="158543"/>
    <lineage>
        <taxon>Eukaryota</taxon>
        <taxon>Viridiplantae</taxon>
        <taxon>Streptophyta</taxon>
        <taxon>Embryophyta</taxon>
        <taxon>Tracheophyta</taxon>
        <taxon>Spermatophyta</taxon>
        <taxon>Magnoliopsida</taxon>
        <taxon>Magnoliidae</taxon>
        <taxon>Piperales</taxon>
        <taxon>Aristolochiaceae</taxon>
        <taxon>Aristolochia</taxon>
    </lineage>
</organism>
<proteinExistence type="predicted"/>
<gene>
    <name evidence="1" type="ORF">H6P81_011044</name>
</gene>
<comment type="caution">
    <text evidence="1">The sequence shown here is derived from an EMBL/GenBank/DDBJ whole genome shotgun (WGS) entry which is preliminary data.</text>
</comment>
<dbReference type="Proteomes" id="UP000825729">
    <property type="component" value="Unassembled WGS sequence"/>
</dbReference>
<sequence length="265" mass="28994">MVTHGVPGIKHPLEVVETVLEVADLAWNAVEHHRKAAAESRHSPDAEEVDCLRSENLRLRALLVENLHLLQDLSGSPALATDCPPDLYSRLEAVVDSSKFLGQLEHQKSTMTPNNFPFSKATGADLHLVEVLINADQDKPSLWVWVTHEMVPSTAEELSGIDDESYVIVDTDQVVDGIANFVARCIISNPNAQKLSPEELHKTVASALGGMSKWEKFEKLWHAGKIIYALSTWGLALAGLYRHRAVFKAAAKGIGATSKVVLKAL</sequence>
<dbReference type="PANTHER" id="PTHR33874">
    <property type="entry name" value="RING FINGER PROTEIN"/>
    <property type="match status" value="1"/>
</dbReference>